<proteinExistence type="predicted"/>
<dbReference type="Proteomes" id="UP001233999">
    <property type="component" value="Unassembled WGS sequence"/>
</dbReference>
<keyword evidence="1" id="KW-0472">Membrane</keyword>
<protein>
    <submittedName>
        <fullName evidence="2">Uncharacterized protein</fullName>
    </submittedName>
</protein>
<evidence type="ECO:0000313" key="3">
    <source>
        <dbReference type="Proteomes" id="UP001233999"/>
    </source>
</evidence>
<keyword evidence="1" id="KW-1133">Transmembrane helix</keyword>
<name>A0AAD7ZG57_DIPPU</name>
<gene>
    <name evidence="2" type="ORF">L9F63_004228</name>
</gene>
<comment type="caution">
    <text evidence="2">The sequence shown here is derived from an EMBL/GenBank/DDBJ whole genome shotgun (WGS) entry which is preliminary data.</text>
</comment>
<feature type="non-terminal residue" evidence="2">
    <location>
        <position position="1"/>
    </location>
</feature>
<feature type="non-terminal residue" evidence="2">
    <location>
        <position position="142"/>
    </location>
</feature>
<reference evidence="2" key="1">
    <citation type="journal article" date="2023" name="IScience">
        <title>Live-bearing cockroach genome reveals convergent evolutionary mechanisms linked to viviparity in insects and beyond.</title>
        <authorList>
            <person name="Fouks B."/>
            <person name="Harrison M.C."/>
            <person name="Mikhailova A.A."/>
            <person name="Marchal E."/>
            <person name="English S."/>
            <person name="Carruthers M."/>
            <person name="Jennings E.C."/>
            <person name="Chiamaka E.L."/>
            <person name="Frigard R.A."/>
            <person name="Pippel M."/>
            <person name="Attardo G.M."/>
            <person name="Benoit J.B."/>
            <person name="Bornberg-Bauer E."/>
            <person name="Tobe S.S."/>
        </authorList>
    </citation>
    <scope>NUCLEOTIDE SEQUENCE</scope>
    <source>
        <strain evidence="2">Stay&amp;Tobe</strain>
    </source>
</reference>
<evidence type="ECO:0000256" key="1">
    <source>
        <dbReference type="SAM" id="Phobius"/>
    </source>
</evidence>
<reference evidence="2" key="2">
    <citation type="submission" date="2023-05" db="EMBL/GenBank/DDBJ databases">
        <authorList>
            <person name="Fouks B."/>
        </authorList>
    </citation>
    <scope>NUCLEOTIDE SEQUENCE</scope>
    <source>
        <strain evidence="2">Stay&amp;Tobe</strain>
        <tissue evidence="2">Testes</tissue>
    </source>
</reference>
<organism evidence="2 3">
    <name type="scientific">Diploptera punctata</name>
    <name type="common">Pacific beetle cockroach</name>
    <dbReference type="NCBI Taxonomy" id="6984"/>
    <lineage>
        <taxon>Eukaryota</taxon>
        <taxon>Metazoa</taxon>
        <taxon>Ecdysozoa</taxon>
        <taxon>Arthropoda</taxon>
        <taxon>Hexapoda</taxon>
        <taxon>Insecta</taxon>
        <taxon>Pterygota</taxon>
        <taxon>Neoptera</taxon>
        <taxon>Polyneoptera</taxon>
        <taxon>Dictyoptera</taxon>
        <taxon>Blattodea</taxon>
        <taxon>Blaberoidea</taxon>
        <taxon>Blaberidae</taxon>
        <taxon>Diplopterinae</taxon>
        <taxon>Diploptera</taxon>
    </lineage>
</organism>
<keyword evidence="1" id="KW-0812">Transmembrane</keyword>
<keyword evidence="3" id="KW-1185">Reference proteome</keyword>
<evidence type="ECO:0000313" key="2">
    <source>
        <dbReference type="EMBL" id="KAJ9580114.1"/>
    </source>
</evidence>
<sequence length="142" mass="16260">VNLQLRNILILFMKRQRVCAALKYKLLSPARVLVDRTINVPQKKFNCADTISAKYRLGIPVRLALLELLKLQQSTVTKYMVFKKEVGSVSPTERLIIPGHVLTQVILHLKYSVYDPLALAIISVFVISMNIFIHYNIFMNCT</sequence>
<dbReference type="EMBL" id="JASPKZ010008360">
    <property type="protein sequence ID" value="KAJ9580114.1"/>
    <property type="molecule type" value="Genomic_DNA"/>
</dbReference>
<dbReference type="AlphaFoldDB" id="A0AAD7ZG57"/>
<accession>A0AAD7ZG57</accession>
<feature type="transmembrane region" description="Helical" evidence="1">
    <location>
        <begin position="117"/>
        <end position="138"/>
    </location>
</feature>